<dbReference type="EMBL" id="FQUP01000003">
    <property type="protein sequence ID" value="SHF92162.1"/>
    <property type="molecule type" value="Genomic_DNA"/>
</dbReference>
<evidence type="ECO:0000259" key="3">
    <source>
        <dbReference type="PROSITE" id="PS50112"/>
    </source>
</evidence>
<dbReference type="Gene3D" id="3.30.70.270">
    <property type="match status" value="1"/>
</dbReference>
<dbReference type="PROSITE" id="PS50887">
    <property type="entry name" value="GGDEF"/>
    <property type="match status" value="1"/>
</dbReference>
<dbReference type="InterPro" id="IPR035965">
    <property type="entry name" value="PAS-like_dom_sf"/>
</dbReference>
<dbReference type="InterPro" id="IPR001633">
    <property type="entry name" value="EAL_dom"/>
</dbReference>
<dbReference type="InterPro" id="IPR035919">
    <property type="entry name" value="EAL_sf"/>
</dbReference>
<feature type="domain" description="PAC" evidence="4">
    <location>
        <begin position="232"/>
        <end position="284"/>
    </location>
</feature>
<dbReference type="GO" id="GO:0000160">
    <property type="term" value="P:phosphorelay signal transduction system"/>
    <property type="evidence" value="ECO:0007669"/>
    <property type="project" value="InterPro"/>
</dbReference>
<name>A0A1M5FLX6_9HYPH</name>
<dbReference type="InterPro" id="IPR029787">
    <property type="entry name" value="Nucleotide_cyclase"/>
</dbReference>
<dbReference type="Pfam" id="PF00563">
    <property type="entry name" value="EAL"/>
    <property type="match status" value="1"/>
</dbReference>
<dbReference type="SMART" id="SM00091">
    <property type="entry name" value="PAS"/>
    <property type="match status" value="1"/>
</dbReference>
<evidence type="ECO:0000259" key="6">
    <source>
        <dbReference type="PROSITE" id="PS50887"/>
    </source>
</evidence>
<dbReference type="PROSITE" id="PS50110">
    <property type="entry name" value="RESPONSE_REGULATORY"/>
    <property type="match status" value="1"/>
</dbReference>
<dbReference type="NCBIfam" id="TIGR00254">
    <property type="entry name" value="GGDEF"/>
    <property type="match status" value="1"/>
</dbReference>
<dbReference type="PANTHER" id="PTHR44757:SF2">
    <property type="entry name" value="BIOFILM ARCHITECTURE MAINTENANCE PROTEIN MBAA"/>
    <property type="match status" value="1"/>
</dbReference>
<dbReference type="STRING" id="1122133.SAMN02745157_3086"/>
<dbReference type="SUPFAM" id="SSF52172">
    <property type="entry name" value="CheY-like"/>
    <property type="match status" value="1"/>
</dbReference>
<dbReference type="InterPro" id="IPR000014">
    <property type="entry name" value="PAS"/>
</dbReference>
<feature type="domain" description="GGDEF" evidence="6">
    <location>
        <begin position="316"/>
        <end position="448"/>
    </location>
</feature>
<dbReference type="SMART" id="SM00267">
    <property type="entry name" value="GGDEF"/>
    <property type="match status" value="1"/>
</dbReference>
<dbReference type="PANTHER" id="PTHR44757">
    <property type="entry name" value="DIGUANYLATE CYCLASE DGCP"/>
    <property type="match status" value="1"/>
</dbReference>
<evidence type="ECO:0000313" key="8">
    <source>
        <dbReference type="Proteomes" id="UP000184485"/>
    </source>
</evidence>
<feature type="domain" description="Response regulatory" evidence="2">
    <location>
        <begin position="10"/>
        <end position="128"/>
    </location>
</feature>
<keyword evidence="8" id="KW-1185">Reference proteome</keyword>
<dbReference type="SUPFAM" id="SSF141868">
    <property type="entry name" value="EAL domain-like"/>
    <property type="match status" value="1"/>
</dbReference>
<dbReference type="SMART" id="SM00052">
    <property type="entry name" value="EAL"/>
    <property type="match status" value="1"/>
</dbReference>
<feature type="domain" description="PAS" evidence="3">
    <location>
        <begin position="158"/>
        <end position="227"/>
    </location>
</feature>
<evidence type="ECO:0000256" key="1">
    <source>
        <dbReference type="PROSITE-ProRule" id="PRU00169"/>
    </source>
</evidence>
<dbReference type="CDD" id="cd01948">
    <property type="entry name" value="EAL"/>
    <property type="match status" value="1"/>
</dbReference>
<dbReference type="CDD" id="cd00130">
    <property type="entry name" value="PAS"/>
    <property type="match status" value="1"/>
</dbReference>
<evidence type="ECO:0000259" key="2">
    <source>
        <dbReference type="PROSITE" id="PS50110"/>
    </source>
</evidence>
<feature type="modified residue" description="4-aspartylphosphate" evidence="1">
    <location>
        <position position="61"/>
    </location>
</feature>
<dbReference type="Pfam" id="PF00072">
    <property type="entry name" value="Response_reg"/>
    <property type="match status" value="1"/>
</dbReference>
<proteinExistence type="predicted"/>
<dbReference type="Gene3D" id="3.40.50.2300">
    <property type="match status" value="1"/>
</dbReference>
<organism evidence="7 8">
    <name type="scientific">Kaistia soli DSM 19436</name>
    <dbReference type="NCBI Taxonomy" id="1122133"/>
    <lineage>
        <taxon>Bacteria</taxon>
        <taxon>Pseudomonadati</taxon>
        <taxon>Pseudomonadota</taxon>
        <taxon>Alphaproteobacteria</taxon>
        <taxon>Hyphomicrobiales</taxon>
        <taxon>Kaistiaceae</taxon>
        <taxon>Kaistia</taxon>
    </lineage>
</organism>
<dbReference type="InterPro" id="IPR001789">
    <property type="entry name" value="Sig_transdc_resp-reg_receiver"/>
</dbReference>
<reference evidence="7 8" key="1">
    <citation type="submission" date="2016-11" db="EMBL/GenBank/DDBJ databases">
        <authorList>
            <person name="Jaros S."/>
            <person name="Januszkiewicz K."/>
            <person name="Wedrychowicz H."/>
        </authorList>
    </citation>
    <scope>NUCLEOTIDE SEQUENCE [LARGE SCALE GENOMIC DNA]</scope>
    <source>
        <strain evidence="7 8">DSM 19436</strain>
    </source>
</reference>
<dbReference type="CDD" id="cd01949">
    <property type="entry name" value="GGDEF"/>
    <property type="match status" value="1"/>
</dbReference>
<sequence>MSTALELMHKIVIVDDSSTNQRIYSKLARQIGSELEIQTFGNPRKALDWLAENTADLIITDYKMPLMTGAKLTAAIRDNVSNRDVPVIVITAYNDQHFRVAALEAGATDFLLSPVDHVEFLARARNLLKLRTQQLLLAKRADLLEISLNAKEQLLRESREALAQVIDTVPAMINATDRNGRCVFVNAHQAAFYGKAPEDLVGQPIETLLGEERAHISRRLDQLVLKTGRSISSRQEDVLAPDGEPRIFLTSKAPLYDGMGEIASVLSTSIDITDQRQAERRLLHIANHDLLTGLPNRLLLRDHLRRELARGRRGDQNFALHFIDLDRFKAVNDAHGHHWGDELLQRVAEALSELVGESGTVARLGGDEFAVLQPDINGSDDAGRLAQSILDLLNSESDSRLSLNIGASIGVTLAPLDGTDPDDLLKNSDQAMYLAKSLGGGTWRFFAPDMRPRANQTVQMEAELRGALSRREFTLHYQPQIDLRGDRVVGVEALLRWQHPQRGLLSPGSFLSLAEETGLILLINEWVLNEACRQGAAWEASGLRDLRVAVNMSPIQFKRQGVETLVKEALGASGMRPTSLELELTEGILLGNDEQIVKQMHILRSLGVTLSVDDFGTGYSSLSYLRSFPLHRLKIDRSFVQDLGSDPSALAIVRTIIDLGHILHLQVLAEGVETESQLQLLRSEGCDEGQGYYFSRPVPADEFADWIAQYGKGGTERRQASMENEHARTV</sequence>
<dbReference type="SUPFAM" id="SSF55785">
    <property type="entry name" value="PYP-like sensor domain (PAS domain)"/>
    <property type="match status" value="1"/>
</dbReference>
<dbReference type="InterPro" id="IPR011006">
    <property type="entry name" value="CheY-like_superfamily"/>
</dbReference>
<dbReference type="PROSITE" id="PS50883">
    <property type="entry name" value="EAL"/>
    <property type="match status" value="1"/>
</dbReference>
<dbReference type="Gene3D" id="3.30.450.20">
    <property type="entry name" value="PAS domain"/>
    <property type="match status" value="1"/>
</dbReference>
<evidence type="ECO:0000259" key="4">
    <source>
        <dbReference type="PROSITE" id="PS50113"/>
    </source>
</evidence>
<protein>
    <submittedName>
        <fullName evidence="7">PAS domain S-box-containing protein/diguanylate cyclase (GGDEF) domain-containing protein</fullName>
    </submittedName>
</protein>
<accession>A0A1M5FLX6</accession>
<evidence type="ECO:0000313" key="7">
    <source>
        <dbReference type="EMBL" id="SHF92162.1"/>
    </source>
</evidence>
<feature type="domain" description="EAL" evidence="5">
    <location>
        <begin position="457"/>
        <end position="711"/>
    </location>
</feature>
<gene>
    <name evidence="7" type="ORF">SAMN02745157_3086</name>
</gene>
<dbReference type="NCBIfam" id="TIGR00229">
    <property type="entry name" value="sensory_box"/>
    <property type="match status" value="1"/>
</dbReference>
<dbReference type="PROSITE" id="PS50113">
    <property type="entry name" value="PAC"/>
    <property type="match status" value="1"/>
</dbReference>
<dbReference type="Proteomes" id="UP000184485">
    <property type="component" value="Unassembled WGS sequence"/>
</dbReference>
<dbReference type="InterPro" id="IPR000700">
    <property type="entry name" value="PAS-assoc_C"/>
</dbReference>
<dbReference type="CDD" id="cd17551">
    <property type="entry name" value="REC_RpfG-like"/>
    <property type="match status" value="1"/>
</dbReference>
<dbReference type="Pfam" id="PF00990">
    <property type="entry name" value="GGDEF"/>
    <property type="match status" value="1"/>
</dbReference>
<dbReference type="InterPro" id="IPR052155">
    <property type="entry name" value="Biofilm_reg_signaling"/>
</dbReference>
<dbReference type="AlphaFoldDB" id="A0A1M5FLX6"/>
<dbReference type="InterPro" id="IPR013656">
    <property type="entry name" value="PAS_4"/>
</dbReference>
<dbReference type="Pfam" id="PF08448">
    <property type="entry name" value="PAS_4"/>
    <property type="match status" value="1"/>
</dbReference>
<dbReference type="FunFam" id="3.20.20.450:FF:000001">
    <property type="entry name" value="Cyclic di-GMP phosphodiesterase yahA"/>
    <property type="match status" value="1"/>
</dbReference>
<dbReference type="PROSITE" id="PS50112">
    <property type="entry name" value="PAS"/>
    <property type="match status" value="1"/>
</dbReference>
<dbReference type="SMART" id="SM00448">
    <property type="entry name" value="REC"/>
    <property type="match status" value="1"/>
</dbReference>
<dbReference type="Gene3D" id="3.20.20.450">
    <property type="entry name" value="EAL domain"/>
    <property type="match status" value="1"/>
</dbReference>
<evidence type="ECO:0000259" key="5">
    <source>
        <dbReference type="PROSITE" id="PS50883"/>
    </source>
</evidence>
<dbReference type="InterPro" id="IPR000160">
    <property type="entry name" value="GGDEF_dom"/>
</dbReference>
<keyword evidence="1" id="KW-0597">Phosphoprotein</keyword>
<dbReference type="SUPFAM" id="SSF55073">
    <property type="entry name" value="Nucleotide cyclase"/>
    <property type="match status" value="1"/>
</dbReference>
<dbReference type="InterPro" id="IPR043128">
    <property type="entry name" value="Rev_trsase/Diguanyl_cyclase"/>
</dbReference>